<organism evidence="1 3">
    <name type="scientific">Desulfosarcina ovata subsp. sediminis</name>
    <dbReference type="NCBI Taxonomy" id="885957"/>
    <lineage>
        <taxon>Bacteria</taxon>
        <taxon>Pseudomonadati</taxon>
        <taxon>Thermodesulfobacteriota</taxon>
        <taxon>Desulfobacteria</taxon>
        <taxon>Desulfobacterales</taxon>
        <taxon>Desulfosarcinaceae</taxon>
        <taxon>Desulfosarcina</taxon>
    </lineage>
</organism>
<evidence type="ECO:0000313" key="3">
    <source>
        <dbReference type="Proteomes" id="UP000425960"/>
    </source>
</evidence>
<evidence type="ECO:0000313" key="1">
    <source>
        <dbReference type="EMBL" id="BBO80182.1"/>
    </source>
</evidence>
<dbReference type="Proteomes" id="UP000425960">
    <property type="component" value="Chromosome"/>
</dbReference>
<dbReference type="EMBL" id="AP021876">
    <property type="protein sequence ID" value="BBO84488.1"/>
    <property type="molecule type" value="Genomic_DNA"/>
</dbReference>
<dbReference type="EMBL" id="AP021876">
    <property type="protein sequence ID" value="BBO80182.1"/>
    <property type="molecule type" value="Genomic_DNA"/>
</dbReference>
<dbReference type="AlphaFoldDB" id="A0A5K7ZDV0"/>
<name>A0A5K7ZDV0_9BACT</name>
<dbReference type="KEGG" id="dov:DSCO28_07480"/>
<reference evidence="1 3" key="1">
    <citation type="submission" date="2019-11" db="EMBL/GenBank/DDBJ databases">
        <title>Comparative genomics of hydrocarbon-degrading Desulfosarcina strains.</title>
        <authorList>
            <person name="Watanabe M."/>
            <person name="Kojima H."/>
            <person name="Fukui M."/>
        </authorList>
    </citation>
    <scope>NUCLEOTIDE SEQUENCE [LARGE SCALE GENOMIC DNA]</scope>
    <source>
        <strain evidence="1 3">28bB2T</strain>
    </source>
</reference>
<gene>
    <name evidence="1" type="ORF">DSCO28_07480</name>
    <name evidence="2" type="ORF">DSCO28_50540</name>
</gene>
<accession>A0A5K7ZDV0</accession>
<dbReference type="KEGG" id="dov:DSCO28_50540"/>
<dbReference type="RefSeq" id="WP_155321202.1">
    <property type="nucleotide sequence ID" value="NZ_AP021876.1"/>
</dbReference>
<sequence>MNLERAAMRGLLAEKKEAIDRLRLRIRGNCDAIRTGLNTALTPVDDLEIPIVAEQMDELVSAWGELQAALSEAARLERELL</sequence>
<protein>
    <submittedName>
        <fullName evidence="1">Uncharacterized protein</fullName>
    </submittedName>
</protein>
<evidence type="ECO:0000313" key="2">
    <source>
        <dbReference type="EMBL" id="BBO84488.1"/>
    </source>
</evidence>
<proteinExistence type="predicted"/>